<accession>A0A0E9UZC4</accession>
<name>A0A0E9UZC4_ANGAN</name>
<reference evidence="1" key="1">
    <citation type="submission" date="2014-11" db="EMBL/GenBank/DDBJ databases">
        <authorList>
            <person name="Amaro Gonzalez C."/>
        </authorList>
    </citation>
    <scope>NUCLEOTIDE SEQUENCE</scope>
</reference>
<organism evidence="1">
    <name type="scientific">Anguilla anguilla</name>
    <name type="common">European freshwater eel</name>
    <name type="synonym">Muraena anguilla</name>
    <dbReference type="NCBI Taxonomy" id="7936"/>
    <lineage>
        <taxon>Eukaryota</taxon>
        <taxon>Metazoa</taxon>
        <taxon>Chordata</taxon>
        <taxon>Craniata</taxon>
        <taxon>Vertebrata</taxon>
        <taxon>Euteleostomi</taxon>
        <taxon>Actinopterygii</taxon>
        <taxon>Neopterygii</taxon>
        <taxon>Teleostei</taxon>
        <taxon>Anguilliformes</taxon>
        <taxon>Anguillidae</taxon>
        <taxon>Anguilla</taxon>
    </lineage>
</organism>
<reference evidence="1" key="2">
    <citation type="journal article" date="2015" name="Fish Shellfish Immunol.">
        <title>Early steps in the European eel (Anguilla anguilla)-Vibrio vulnificus interaction in the gills: Role of the RtxA13 toxin.</title>
        <authorList>
            <person name="Callol A."/>
            <person name="Pajuelo D."/>
            <person name="Ebbesson L."/>
            <person name="Teles M."/>
            <person name="MacKenzie S."/>
            <person name="Amaro C."/>
        </authorList>
    </citation>
    <scope>NUCLEOTIDE SEQUENCE</scope>
</reference>
<sequence>MPGPNERIQTWIAVINNVTVVEGSDSVTDCRLH</sequence>
<proteinExistence type="predicted"/>
<dbReference type="EMBL" id="GBXM01038264">
    <property type="protein sequence ID" value="JAH70313.1"/>
    <property type="molecule type" value="Transcribed_RNA"/>
</dbReference>
<protein>
    <submittedName>
        <fullName evidence="1">Uncharacterized protein</fullName>
    </submittedName>
</protein>
<evidence type="ECO:0000313" key="1">
    <source>
        <dbReference type="EMBL" id="JAH70313.1"/>
    </source>
</evidence>
<dbReference type="AlphaFoldDB" id="A0A0E9UZC4"/>